<evidence type="ECO:0000313" key="1">
    <source>
        <dbReference type="EMBL" id="DAE30540.1"/>
    </source>
</evidence>
<proteinExistence type="predicted"/>
<reference evidence="1" key="1">
    <citation type="journal article" date="2021" name="Proc. Natl. Acad. Sci. U.S.A.">
        <title>A Catalog of Tens of Thousands of Viruses from Human Metagenomes Reveals Hidden Associations with Chronic Diseases.</title>
        <authorList>
            <person name="Tisza M.J."/>
            <person name="Buck C.B."/>
        </authorList>
    </citation>
    <scope>NUCLEOTIDE SEQUENCE</scope>
    <source>
        <strain evidence="1">Ctiha2</strain>
    </source>
</reference>
<protein>
    <submittedName>
        <fullName evidence="1">Uncharacterized protein</fullName>
    </submittedName>
</protein>
<dbReference type="EMBL" id="BK059104">
    <property type="protein sequence ID" value="DAE30540.1"/>
    <property type="molecule type" value="Genomic_DNA"/>
</dbReference>
<sequence length="35" mass="4466">MIFSYIHIYNFFYFRNLIQYNYMDYGLLCDPWVVC</sequence>
<organism evidence="1">
    <name type="scientific">virus sp. ctiha2</name>
    <dbReference type="NCBI Taxonomy" id="2827299"/>
    <lineage>
        <taxon>Viruses</taxon>
    </lineage>
</organism>
<accession>A0A8S5RHU7</accession>
<name>A0A8S5RHU7_9VIRU</name>